<dbReference type="Pfam" id="PF22927">
    <property type="entry name" value="INT1_R3"/>
    <property type="match status" value="1"/>
</dbReference>
<dbReference type="PANTHER" id="PTHR21224:SF1">
    <property type="entry name" value="INTEGRATOR COMPLEX SUBUNIT 1"/>
    <property type="match status" value="1"/>
</dbReference>
<dbReference type="InterPro" id="IPR053964">
    <property type="entry name" value="INT1_R3"/>
</dbReference>
<proteinExistence type="predicted"/>
<feature type="compositionally biased region" description="Polar residues" evidence="1">
    <location>
        <begin position="1262"/>
        <end position="1271"/>
    </location>
</feature>
<dbReference type="GO" id="GO:0032039">
    <property type="term" value="C:integrator complex"/>
    <property type="evidence" value="ECO:0007669"/>
    <property type="project" value="InterPro"/>
</dbReference>
<feature type="compositionally biased region" description="Polar residues" evidence="1">
    <location>
        <begin position="49"/>
        <end position="58"/>
    </location>
</feature>
<evidence type="ECO:0000313" key="5">
    <source>
        <dbReference type="Proteomes" id="UP000887540"/>
    </source>
</evidence>
<organism evidence="5 6">
    <name type="scientific">Acrobeloides nanus</name>
    <dbReference type="NCBI Taxonomy" id="290746"/>
    <lineage>
        <taxon>Eukaryota</taxon>
        <taxon>Metazoa</taxon>
        <taxon>Ecdysozoa</taxon>
        <taxon>Nematoda</taxon>
        <taxon>Chromadorea</taxon>
        <taxon>Rhabditida</taxon>
        <taxon>Tylenchina</taxon>
        <taxon>Cephalobomorpha</taxon>
        <taxon>Cephaloboidea</taxon>
        <taxon>Cephalobidae</taxon>
        <taxon>Acrobeloides</taxon>
    </lineage>
</organism>
<reference evidence="6" key="1">
    <citation type="submission" date="2022-11" db="UniProtKB">
        <authorList>
            <consortium name="WormBaseParasite"/>
        </authorList>
    </citation>
    <scope>IDENTIFICATION</scope>
</reference>
<evidence type="ECO:0000256" key="1">
    <source>
        <dbReference type="SAM" id="MobiDB-lite"/>
    </source>
</evidence>
<feature type="region of interest" description="Disordered" evidence="1">
    <location>
        <begin position="1255"/>
        <end position="1277"/>
    </location>
</feature>
<dbReference type="GO" id="GO:0034474">
    <property type="term" value="P:U2 snRNA 3'-end processing"/>
    <property type="evidence" value="ECO:0007669"/>
    <property type="project" value="InterPro"/>
</dbReference>
<accession>A0A914DT58</accession>
<dbReference type="InterPro" id="IPR022145">
    <property type="entry name" value="INTS1_RPB2-bd"/>
</dbReference>
<evidence type="ECO:0000259" key="4">
    <source>
        <dbReference type="Pfam" id="PF22929"/>
    </source>
</evidence>
<dbReference type="Pfam" id="PF22929">
    <property type="entry name" value="INTS1_INTS2-bd"/>
    <property type="match status" value="1"/>
</dbReference>
<keyword evidence="5" id="KW-1185">Reference proteome</keyword>
<evidence type="ECO:0000259" key="3">
    <source>
        <dbReference type="Pfam" id="PF22927"/>
    </source>
</evidence>
<dbReference type="WBParaSite" id="ACRNAN_scaffold398.g7576.t1">
    <property type="protein sequence ID" value="ACRNAN_scaffold398.g7576.t1"/>
    <property type="gene ID" value="ACRNAN_scaffold398.g7576"/>
</dbReference>
<dbReference type="InterPro" id="IPR038902">
    <property type="entry name" value="INTS1"/>
</dbReference>
<sequence length="1753" mass="199117">MSSNKKGQAKFKPAGDAFFTLGSKSKTVAELSKRLGTSNLITKRPATAAVQQPSTSLTKKPRLESSSGKNAASSSTTPIGSLSVTTAVPMKLLEVDKSWTQEPENAHQFGELTYFDDFIKQAKDKNKPKKLGKLICGAIKRILLSNEGNLDIHIDLLRKIGDVISEEPALQKNQMVLLAILSFLNNFNPSSYDEALCHRFIQFATTILRNIDCWSPSIIPYVINDSVEKRYWVDKPQANELVLSVFSAFGDLHLPTETMFSHSNLLYNPREDLQENFQSKFDKTSEAFKSTLNSILDYFERRAETMGFASSNTFVRLLCSKRFDAFHQNAKLQRQSTELLLFIASNIREITPSNQEVFFNMVRLKALKSKQMLNAFNAAIRVMNENCPEILNMLVELVIESEFSASRCPQTMNLLQLLLSINYNEVFLIIAEKLAKTLVAAESSKKIREFIRELVRSLYKADFIKTDFNFSQFAQNIYEAVQNISKEFSPHIQECLIRGCVEVCAMFPFVGVSSNVKEASQLKNKGVTLNHTQLEVLNKFQNQLKNFYAYSIDFLKWTQGTHVVDLPFYSNSLYRLLCLGSYPYFSSIENWPSETEFLQLIRVISDFSFDESLLKSLISGTLGQTAVMLPSQVFEILETLSNRCLSMKSDLSEIDSLLSVKTMETIDLLFEATSYALQDARDRKHTERLALKSLYWKAWELVFIWSCFNRKSLLKLIYDKYPTLRMLIRMVVTKDYNFPPSSFEGKTLEEIKQGNDQARDEEFRIVQKLEQGSIEDLFEENSNSNSSGVRDLLSKVCLREPTGCIRPPPENLYQRLQTLDLEFNFGAAFCESRNPDILFILTNEQGSTQTMSSITNMIANNRESIDQIPLQCLAQFMISTQADSEFVTTRSKLDKAITPETINSIKTRLSGSLNSENSSLEDIKTVLMFIIGKLCAPAIQERDAAISTLQWLLNGSGEKCDSPLQNLPKIQHFGELRNEICIKLSECCMMETSMERNAHYIQFISNHMSSESIHMIAARLTSLVERANEQTEAHKNVRRSLLSFYAEYMKRCSSGKISQAYVEEETHSRVVIELPNSIAKIETSEKVVSAMMKLLCESFADEINSVIDLDGSGKLKDSLHEAIPDRKFLMNIWFPDSANKRAKVTRVSDNSPMDLLPPKLKLKMLSARDEQIVKAALDGVSAKQALEFIQSFGLTPFSCSQLLSILNKSDLDTKTMKPALPYVRAYRLKGAKGSDEFLRRVDSQSDTEIKMEVDDAREVDSDNVQASSQKHWSLDPPPSILHETSKYSALKALIGKTPNEIHKMVDSQPKQTTLPFLVTKPLHKTTSQGNQKIIRDLENKGADDVLKFLSGVIDQNGKLSYSEFEIARLLRCYRRKRPEIVEIFSPEAKNQVLLLFSVRNPPISNLISELTLSASVNTVKGVMGLLLNEFDSRLNAHSILDFVENAVSAKNFYFPSSTQCGTLLDYVLIELYKLDESSELCATLLQQFSSIIESIIEVKRKDVLISVIEKAKSLRDQKEYSFDKEDWKRYKSIQQVLDSLDSKFPGTKSSTSLQNVDEITSIRELDSRLYFVILDLFNLETIADQQRLEQTSNQLKNYALNKPQVFARQLPLLSTHISNTLQLPMRQIREREYHKLLEFVLQLILTAVPESLMQRDTSLQEIIQAFLNFFEAHTSSRSRVWQAVLDKLSQLGIQFLETRPIEAKDFFTKNVETLRGLGTVYRELNTLKSLMETLPGLNDQTGTLSSAPLWSYR</sequence>
<name>A0A914DT58_9BILA</name>
<dbReference type="Pfam" id="PF12432">
    <property type="entry name" value="INTS1_RP2B-bd"/>
    <property type="match status" value="1"/>
</dbReference>
<dbReference type="Proteomes" id="UP000887540">
    <property type="component" value="Unplaced"/>
</dbReference>
<protein>
    <submittedName>
        <fullName evidence="6">DUF3677 domain-containing protein</fullName>
    </submittedName>
</protein>
<dbReference type="PANTHER" id="PTHR21224">
    <property type="entry name" value="INTEGRATOR COMPLEX SUBUNIT 1"/>
    <property type="match status" value="1"/>
</dbReference>
<dbReference type="InterPro" id="IPR053966">
    <property type="entry name" value="INTS1_INTS2-bd"/>
</dbReference>
<feature type="domain" description="Integrator complex subunit 1 INTS2-binding" evidence="4">
    <location>
        <begin position="926"/>
        <end position="1210"/>
    </location>
</feature>
<feature type="domain" description="Integrator complex subunit 1 RPB2-binding" evidence="2">
    <location>
        <begin position="314"/>
        <end position="430"/>
    </location>
</feature>
<feature type="region of interest" description="Disordered" evidence="1">
    <location>
        <begin position="35"/>
        <end position="78"/>
    </location>
</feature>
<evidence type="ECO:0000313" key="6">
    <source>
        <dbReference type="WBParaSite" id="ACRNAN_scaffold398.g7576.t1"/>
    </source>
</evidence>
<feature type="compositionally biased region" description="Low complexity" evidence="1">
    <location>
        <begin position="65"/>
        <end position="75"/>
    </location>
</feature>
<feature type="domain" description="Integrator complex subunit 1 R3" evidence="3">
    <location>
        <begin position="1566"/>
        <end position="1721"/>
    </location>
</feature>
<evidence type="ECO:0000259" key="2">
    <source>
        <dbReference type="Pfam" id="PF12432"/>
    </source>
</evidence>